<gene>
    <name evidence="1" type="ordered locus">FraEuI1c_3561</name>
</gene>
<evidence type="ECO:0000313" key="2">
    <source>
        <dbReference type="Proteomes" id="UP000002484"/>
    </source>
</evidence>
<accession>E3J0D9</accession>
<organism evidence="1 2">
    <name type="scientific">Pseudofrankia inefficax (strain DSM 45817 / CECT 9037 / DDB 130130 / EuI1c)</name>
    <name type="common">Frankia inefficax</name>
    <dbReference type="NCBI Taxonomy" id="298654"/>
    <lineage>
        <taxon>Bacteria</taxon>
        <taxon>Bacillati</taxon>
        <taxon>Actinomycetota</taxon>
        <taxon>Actinomycetes</taxon>
        <taxon>Frankiales</taxon>
        <taxon>Frankiaceae</taxon>
        <taxon>Pseudofrankia</taxon>
    </lineage>
</organism>
<dbReference type="EMBL" id="CP002299">
    <property type="protein sequence ID" value="ADP81568.1"/>
    <property type="molecule type" value="Genomic_DNA"/>
</dbReference>
<evidence type="ECO:0008006" key="3">
    <source>
        <dbReference type="Google" id="ProtNLM"/>
    </source>
</evidence>
<dbReference type="STRING" id="298654.FraEuI1c_3561"/>
<dbReference type="AlphaFoldDB" id="E3J0D9"/>
<dbReference type="Pfam" id="PF06299">
    <property type="entry name" value="DUF1045"/>
    <property type="match status" value="1"/>
</dbReference>
<dbReference type="RefSeq" id="WP_013424686.1">
    <property type="nucleotide sequence ID" value="NC_014666.1"/>
</dbReference>
<reference evidence="1 2" key="1">
    <citation type="submission" date="2010-10" db="EMBL/GenBank/DDBJ databases">
        <title>Complete sequence of Frankia sp. EuI1c.</title>
        <authorList>
            <consortium name="US DOE Joint Genome Institute"/>
            <person name="Lucas S."/>
            <person name="Copeland A."/>
            <person name="Lapidus A."/>
            <person name="Cheng J.-F."/>
            <person name="Bruce D."/>
            <person name="Goodwin L."/>
            <person name="Pitluck S."/>
            <person name="Chertkov O."/>
            <person name="Detter J.C."/>
            <person name="Han C."/>
            <person name="Tapia R."/>
            <person name="Land M."/>
            <person name="Hauser L."/>
            <person name="Jeffries C."/>
            <person name="Kyrpides N."/>
            <person name="Ivanova N."/>
            <person name="Mikhailova N."/>
            <person name="Beauchemin N."/>
            <person name="Sen A."/>
            <person name="Sur S.A."/>
            <person name="Gtari M."/>
            <person name="Wall L."/>
            <person name="Tisa L."/>
            <person name="Woyke T."/>
        </authorList>
    </citation>
    <scope>NUCLEOTIDE SEQUENCE [LARGE SCALE GENOMIC DNA]</scope>
    <source>
        <strain evidence="2">DSM 45817 / CECT 9037 / EuI1c</strain>
    </source>
</reference>
<dbReference type="KEGG" id="fri:FraEuI1c_3561"/>
<protein>
    <recommendedName>
        <fullName evidence="3">Phosphonate metabolism protein</fullName>
    </recommendedName>
</protein>
<dbReference type="Proteomes" id="UP000002484">
    <property type="component" value="Chromosome"/>
</dbReference>
<keyword evidence="2" id="KW-1185">Reference proteome</keyword>
<dbReference type="PIRSF" id="PIRSF033328">
    <property type="entry name" value="Phest_Mll4975"/>
    <property type="match status" value="1"/>
</dbReference>
<dbReference type="OrthoDB" id="4954742at2"/>
<sequence length="252" mass="26893">MTWRFAIYTAPGTGSGDARGVALRERAEQWLGRGVSGDPVTPGTPAGWTRPGIDAITVDARRYGFHGTLKAPFRLAEGRTAAELDAALARFAAAHHGAVIPALSLVRMGGFFALVPGGPAARLSALAADVTTSFDGFRAPPTDAELARRNPAALTPRQRELLSAWGYPYVLDEFRFHLTLTDRVPPDRQPDVERTLTGWFAASLGATVPVDTLALFTEAEPGAPFALHAVYPLRPIPVPAQTEALTESKGTR</sequence>
<name>E3J0D9_PSEI1</name>
<dbReference type="HOGENOM" id="CLU_074099_0_0_11"/>
<dbReference type="InterPro" id="IPR009389">
    <property type="entry name" value="DUF1045"/>
</dbReference>
<dbReference type="InParanoid" id="E3J0D9"/>
<proteinExistence type="predicted"/>
<dbReference type="eggNOG" id="COG3709">
    <property type="taxonomic scope" value="Bacteria"/>
</dbReference>
<evidence type="ECO:0000313" key="1">
    <source>
        <dbReference type="EMBL" id="ADP81568.1"/>
    </source>
</evidence>